<dbReference type="AGR" id="WB:WBGene00303367"/>
<dbReference type="WormBase" id="Y49F6A.12">
    <property type="protein sequence ID" value="CE52730"/>
    <property type="gene ID" value="WBGene00303367"/>
</dbReference>
<dbReference type="EMBL" id="BX284602">
    <property type="protein sequence ID" value="VAY52147.1"/>
    <property type="molecule type" value="Genomic_DNA"/>
</dbReference>
<name>A0A3B1DQV2_CAEEL</name>
<accession>A0A3B1DQV2</accession>
<protein>
    <submittedName>
        <fullName evidence="1">Uncharacterized protein</fullName>
    </submittedName>
</protein>
<evidence type="ECO:0000313" key="3">
    <source>
        <dbReference type="WormBase" id="Y49F6A.12"/>
    </source>
</evidence>
<dbReference type="InParanoid" id="A0A3B1DQV2"/>
<organism evidence="1 2">
    <name type="scientific">Caenorhabditis elegans</name>
    <dbReference type="NCBI Taxonomy" id="6239"/>
    <lineage>
        <taxon>Eukaryota</taxon>
        <taxon>Metazoa</taxon>
        <taxon>Ecdysozoa</taxon>
        <taxon>Nematoda</taxon>
        <taxon>Chromadorea</taxon>
        <taxon>Rhabditida</taxon>
        <taxon>Rhabditina</taxon>
        <taxon>Rhabditomorpha</taxon>
        <taxon>Rhabditoidea</taxon>
        <taxon>Rhabditidae</taxon>
        <taxon>Peloderinae</taxon>
        <taxon>Caenorhabditis</taxon>
    </lineage>
</organism>
<sequence length="50" mass="5939">MVTICGHIICRDFAMRRKMLRIKIETDKPRRIAAPLEPESSIRYDMHLII</sequence>
<evidence type="ECO:0000313" key="1">
    <source>
        <dbReference type="EMBL" id="VAY52147.1"/>
    </source>
</evidence>
<dbReference type="AlphaFoldDB" id="A0A3B1DQV2"/>
<evidence type="ECO:0000313" key="2">
    <source>
        <dbReference type="Proteomes" id="UP000001940"/>
    </source>
</evidence>
<keyword evidence="2" id="KW-1185">Reference proteome</keyword>
<dbReference type="Proteomes" id="UP000001940">
    <property type="component" value="Chromosome II"/>
</dbReference>
<gene>
    <name evidence="1" type="ORF">CELE_Y49F6A.12</name>
    <name evidence="1 3" type="ORF">Y49F6A.12</name>
</gene>
<proteinExistence type="predicted"/>
<reference evidence="1 2" key="1">
    <citation type="journal article" date="1998" name="Science">
        <title>Genome sequence of the nematode C. elegans: a platform for investigating biology.</title>
        <authorList>
            <consortium name="The C. elegans sequencing consortium"/>
            <person name="Sulson J.E."/>
            <person name="Waterston R."/>
        </authorList>
    </citation>
    <scope>NUCLEOTIDE SEQUENCE [LARGE SCALE GENOMIC DNA]</scope>
    <source>
        <strain evidence="1 2">Bristol N2</strain>
    </source>
</reference>